<keyword evidence="7 9" id="KW-0560">Oxidoreductase</keyword>
<name>A0A433RYN1_9BACL</name>
<keyword evidence="8 9" id="KW-0472">Membrane</keyword>
<comment type="subcellular location">
    <subcellularLocation>
        <location evidence="2 9">Cell membrane</location>
        <topology evidence="2 9">Multi-pass membrane protein</topology>
    </subcellularLocation>
</comment>
<organism evidence="10 11">
    <name type="scientific">Candidatus Kurthia intestinigallinarum</name>
    <dbReference type="NCBI Taxonomy" id="1562256"/>
    <lineage>
        <taxon>Bacteria</taxon>
        <taxon>Bacillati</taxon>
        <taxon>Bacillota</taxon>
        <taxon>Bacilli</taxon>
        <taxon>Bacillales</taxon>
        <taxon>Caryophanaceae</taxon>
        <taxon>Kurthia</taxon>
    </lineage>
</organism>
<dbReference type="GO" id="GO:0005886">
    <property type="term" value="C:plasma membrane"/>
    <property type="evidence" value="ECO:0007669"/>
    <property type="project" value="UniProtKB-SubCell"/>
</dbReference>
<evidence type="ECO:0000256" key="3">
    <source>
        <dbReference type="ARBA" id="ARBA00008079"/>
    </source>
</evidence>
<keyword evidence="11" id="KW-1185">Reference proteome</keyword>
<evidence type="ECO:0000256" key="2">
    <source>
        <dbReference type="ARBA" id="ARBA00004651"/>
    </source>
</evidence>
<dbReference type="AlphaFoldDB" id="A0A433RYN1"/>
<keyword evidence="4 9" id="KW-1003">Cell membrane</keyword>
<dbReference type="InterPro" id="IPR050968">
    <property type="entry name" value="Cytochrome_c_oxidase_bac_sub4"/>
</dbReference>
<comment type="catalytic activity">
    <reaction evidence="1 9">
        <text>2 a quinol + O2 = 2 a quinone + 2 H2O</text>
        <dbReference type="Rhea" id="RHEA:55376"/>
        <dbReference type="ChEBI" id="CHEBI:15377"/>
        <dbReference type="ChEBI" id="CHEBI:15379"/>
        <dbReference type="ChEBI" id="CHEBI:24646"/>
        <dbReference type="ChEBI" id="CHEBI:132124"/>
    </reaction>
</comment>
<dbReference type="GO" id="GO:0015990">
    <property type="term" value="P:electron transport coupled proton transport"/>
    <property type="evidence" value="ECO:0007669"/>
    <property type="project" value="TreeGrafter"/>
</dbReference>
<dbReference type="GO" id="GO:0015078">
    <property type="term" value="F:proton transmembrane transporter activity"/>
    <property type="evidence" value="ECO:0007669"/>
    <property type="project" value="TreeGrafter"/>
</dbReference>
<dbReference type="PANTHER" id="PTHR36835">
    <property type="entry name" value="CYTOCHROME BO(3) UBIQUINOL OXIDASE SUBUNIT 4"/>
    <property type="match status" value="1"/>
</dbReference>
<keyword evidence="6 9" id="KW-1133">Transmembrane helix</keyword>
<evidence type="ECO:0000256" key="8">
    <source>
        <dbReference type="ARBA" id="ARBA00023136"/>
    </source>
</evidence>
<dbReference type="NCBIfam" id="TIGR02901">
    <property type="entry name" value="QoxD"/>
    <property type="match status" value="1"/>
</dbReference>
<evidence type="ECO:0000313" key="10">
    <source>
        <dbReference type="EMBL" id="RUS58393.1"/>
    </source>
</evidence>
<dbReference type="EMBL" id="JTFC01000003">
    <property type="protein sequence ID" value="RUS58393.1"/>
    <property type="molecule type" value="Genomic_DNA"/>
</dbReference>
<dbReference type="Pfam" id="PF03626">
    <property type="entry name" value="COX4_pro"/>
    <property type="match status" value="1"/>
</dbReference>
<dbReference type="GO" id="GO:0009319">
    <property type="term" value="C:cytochrome o ubiquinol oxidase complex"/>
    <property type="evidence" value="ECO:0007669"/>
    <property type="project" value="TreeGrafter"/>
</dbReference>
<dbReference type="GO" id="GO:0009486">
    <property type="term" value="F:cytochrome bo3 ubiquinol oxidase activity"/>
    <property type="evidence" value="ECO:0007669"/>
    <property type="project" value="TreeGrafter"/>
</dbReference>
<accession>A0A433RYN1</accession>
<feature type="transmembrane region" description="Helical" evidence="9">
    <location>
        <begin position="9"/>
        <end position="28"/>
    </location>
</feature>
<proteinExistence type="inferred from homology"/>
<evidence type="ECO:0000256" key="6">
    <source>
        <dbReference type="ARBA" id="ARBA00022989"/>
    </source>
</evidence>
<dbReference type="OrthoDB" id="2361460at2"/>
<dbReference type="InterPro" id="IPR014250">
    <property type="entry name" value="QoxD"/>
</dbReference>
<dbReference type="Proteomes" id="UP000288623">
    <property type="component" value="Unassembled WGS sequence"/>
</dbReference>
<comment type="caution">
    <text evidence="10">The sequence shown here is derived from an EMBL/GenBank/DDBJ whole genome shotgun (WGS) entry which is preliminary data.</text>
</comment>
<reference evidence="10 11" key="1">
    <citation type="submission" date="2014-11" db="EMBL/GenBank/DDBJ databases">
        <title>Genome sequence and analysis of novel Kurthia sp.</title>
        <authorList>
            <person name="Lawson J.N."/>
            <person name="Gonzalez J.E."/>
            <person name="Rinauldi L."/>
            <person name="Xuan Z."/>
            <person name="Firman A."/>
            <person name="Shaddox L."/>
            <person name="Trudeau A."/>
            <person name="Shah S."/>
            <person name="Reiman D."/>
        </authorList>
    </citation>
    <scope>NUCLEOTIDE SEQUENCE [LARGE SCALE GENOMIC DNA]</scope>
    <source>
        <strain evidence="10 11">3B1D</strain>
    </source>
</reference>
<sequence>MAELFPKEHVVGFIGSLVLTFAALSVVWLDVSMVVGMIILLVTALIQAAVQLMLFMHIGETDDKVDIWVATLFAFGIGIVTIIGSLLAMVWGY</sequence>
<evidence type="ECO:0000256" key="5">
    <source>
        <dbReference type="ARBA" id="ARBA00022692"/>
    </source>
</evidence>
<dbReference type="RefSeq" id="WP_126989017.1">
    <property type="nucleotide sequence ID" value="NZ_JTFC01000003.1"/>
</dbReference>
<evidence type="ECO:0000256" key="7">
    <source>
        <dbReference type="ARBA" id="ARBA00023002"/>
    </source>
</evidence>
<dbReference type="EC" id="1.10.3.-" evidence="9"/>
<dbReference type="GO" id="GO:0016682">
    <property type="term" value="F:oxidoreductase activity, acting on diphenols and related substances as donors, oxygen as acceptor"/>
    <property type="evidence" value="ECO:0007669"/>
    <property type="project" value="UniProtKB-UniRule"/>
</dbReference>
<dbReference type="GO" id="GO:0042773">
    <property type="term" value="P:ATP synthesis coupled electron transport"/>
    <property type="evidence" value="ECO:0007669"/>
    <property type="project" value="UniProtKB-UniRule"/>
</dbReference>
<dbReference type="InterPro" id="IPR005171">
    <property type="entry name" value="Cyt_c_oxidase_su4_prok"/>
</dbReference>
<feature type="transmembrane region" description="Helical" evidence="9">
    <location>
        <begin position="34"/>
        <end position="55"/>
    </location>
</feature>
<evidence type="ECO:0000256" key="9">
    <source>
        <dbReference type="RuleBase" id="RU367153"/>
    </source>
</evidence>
<evidence type="ECO:0000256" key="1">
    <source>
        <dbReference type="ARBA" id="ARBA00000725"/>
    </source>
</evidence>
<protein>
    <recommendedName>
        <fullName evidence="9">Quinol oxidase subunit 4</fullName>
        <ecNumber evidence="9">1.10.3.-</ecNumber>
    </recommendedName>
</protein>
<comment type="similarity">
    <text evidence="3 9">Belongs to the cytochrome c oxidase bacterial subunit 4 family.</text>
</comment>
<comment type="function">
    <text evidence="9">Catalyzes quinol oxidation with the concomitant reduction of oxygen to water.</text>
</comment>
<gene>
    <name evidence="10" type="ORF">QI30_00530</name>
</gene>
<dbReference type="PANTHER" id="PTHR36835:SF1">
    <property type="entry name" value="CYTOCHROME BO(3) UBIQUINOL OXIDASE SUBUNIT 4"/>
    <property type="match status" value="1"/>
</dbReference>
<evidence type="ECO:0000256" key="4">
    <source>
        <dbReference type="ARBA" id="ARBA00022475"/>
    </source>
</evidence>
<dbReference type="GO" id="GO:0019646">
    <property type="term" value="P:aerobic electron transport chain"/>
    <property type="evidence" value="ECO:0007669"/>
    <property type="project" value="TreeGrafter"/>
</dbReference>
<evidence type="ECO:0000313" key="11">
    <source>
        <dbReference type="Proteomes" id="UP000288623"/>
    </source>
</evidence>
<keyword evidence="5 9" id="KW-0812">Transmembrane</keyword>
<feature type="transmembrane region" description="Helical" evidence="9">
    <location>
        <begin position="67"/>
        <end position="91"/>
    </location>
</feature>